<feature type="domain" description="GCVT N-terminal" evidence="1">
    <location>
        <begin position="31"/>
        <end position="148"/>
    </location>
</feature>
<accession>A0ABX1I5R9</accession>
<name>A0ABX1I5R9_9GAMM</name>
<dbReference type="PANTHER" id="PTHR22602">
    <property type="entry name" value="TRANSFERASE CAF17, MITOCHONDRIAL-RELATED"/>
    <property type="match status" value="1"/>
</dbReference>
<dbReference type="Gene3D" id="3.30.70.1630">
    <property type="match status" value="1"/>
</dbReference>
<dbReference type="InterPro" id="IPR017703">
    <property type="entry name" value="YgfZ/GCV_T_CS"/>
</dbReference>
<dbReference type="SUPFAM" id="SSF103025">
    <property type="entry name" value="Folate-binding domain"/>
    <property type="match status" value="1"/>
</dbReference>
<evidence type="ECO:0000313" key="2">
    <source>
        <dbReference type="EMBL" id="NKN32528.1"/>
    </source>
</evidence>
<dbReference type="RefSeq" id="WP_168667112.1">
    <property type="nucleotide sequence ID" value="NZ_JAAXKX010000004.1"/>
</dbReference>
<evidence type="ECO:0000259" key="1">
    <source>
        <dbReference type="Pfam" id="PF01571"/>
    </source>
</evidence>
<dbReference type="EMBL" id="JAAXKX010000004">
    <property type="protein sequence ID" value="NKN32528.1"/>
    <property type="molecule type" value="Genomic_DNA"/>
</dbReference>
<dbReference type="InterPro" id="IPR029043">
    <property type="entry name" value="GcvT/YgfZ_C"/>
</dbReference>
<proteinExistence type="predicted"/>
<comment type="caution">
    <text evidence="2">The sequence shown here is derived from an EMBL/GenBank/DDBJ whole genome shotgun (WGS) entry which is preliminary data.</text>
</comment>
<dbReference type="PANTHER" id="PTHR22602:SF0">
    <property type="entry name" value="TRANSFERASE CAF17, MITOCHONDRIAL-RELATED"/>
    <property type="match status" value="1"/>
</dbReference>
<evidence type="ECO:0000313" key="3">
    <source>
        <dbReference type="Proteomes" id="UP000740754"/>
    </source>
</evidence>
<dbReference type="Pfam" id="PF01571">
    <property type="entry name" value="GCV_T"/>
    <property type="match status" value="1"/>
</dbReference>
<dbReference type="Gene3D" id="3.30.70.1400">
    <property type="entry name" value="Aminomethyltransferase beta-barrel domains"/>
    <property type="match status" value="1"/>
</dbReference>
<protein>
    <submittedName>
        <fullName evidence="2">Folate-binding protein YgfZ</fullName>
    </submittedName>
</protein>
<dbReference type="InterPro" id="IPR045179">
    <property type="entry name" value="YgfZ/GcvT"/>
</dbReference>
<gene>
    <name evidence="2" type="ORF">HF203_04755</name>
</gene>
<sequence length="346" mass="37540">MTQWREFLDTRGARFDEHGQAHFPEHNHTPGCRLFALTQLDTLLVSGEDAADFLQGQLTNDVRELSAEHSQLTALCTQKGRVLACGRLLALDATRALLLPSERVEAARAQLQRYVLRSRVRLERAGEQLLALGLGGTEAPTLLEQLDLSAPAQANAQRTHDGVSVITLPDATPRYLLLAAGERVRGLWDALAAHATPSDGAIWRRLDIRAGLPSVYAATAEAFIPQMLNLQLLDGVSFHKGCYTGQEVVARMQHLGTLKRRMYRATVELAAEMTPPPSPGDVLFAAASRSNQASGRVVDAAPHGTGRYELLVVLETAIAEHGEARLGEHGPVLELHSLPYALEPGA</sequence>
<reference evidence="2 3" key="1">
    <citation type="submission" date="2020-04" db="EMBL/GenBank/DDBJ databases">
        <title>Draft Whole-Genome sequence of Marichromatium bheemlicum DSM 18632, type strain.</title>
        <authorList>
            <person name="Kyndt J.A."/>
            <person name="Meyer T.E."/>
        </authorList>
    </citation>
    <scope>NUCLEOTIDE SEQUENCE [LARGE SCALE GENOMIC DNA]</scope>
    <source>
        <strain evidence="2 3">DSM 18632</strain>
    </source>
</reference>
<dbReference type="Proteomes" id="UP000740754">
    <property type="component" value="Unassembled WGS sequence"/>
</dbReference>
<keyword evidence="3" id="KW-1185">Reference proteome</keyword>
<dbReference type="SUPFAM" id="SSF101790">
    <property type="entry name" value="Aminomethyltransferase beta-barrel domain"/>
    <property type="match status" value="1"/>
</dbReference>
<dbReference type="Gene3D" id="2.40.30.160">
    <property type="match status" value="1"/>
</dbReference>
<organism evidence="2 3">
    <name type="scientific">Marichromatium bheemlicum</name>
    <dbReference type="NCBI Taxonomy" id="365339"/>
    <lineage>
        <taxon>Bacteria</taxon>
        <taxon>Pseudomonadati</taxon>
        <taxon>Pseudomonadota</taxon>
        <taxon>Gammaproteobacteria</taxon>
        <taxon>Chromatiales</taxon>
        <taxon>Chromatiaceae</taxon>
        <taxon>Marichromatium</taxon>
    </lineage>
</organism>
<dbReference type="NCBIfam" id="TIGR03317">
    <property type="entry name" value="ygfZ_signature"/>
    <property type="match status" value="1"/>
</dbReference>
<dbReference type="InterPro" id="IPR006222">
    <property type="entry name" value="GCVT_N"/>
</dbReference>